<gene>
    <name evidence="1" type="ORF">EV210_101146</name>
</gene>
<accession>A0A4R1Q383</accession>
<dbReference type="OrthoDB" id="9091032at2"/>
<dbReference type="RefSeq" id="WP_132074043.1">
    <property type="nucleotide sequence ID" value="NZ_SLUI01000001.1"/>
</dbReference>
<protein>
    <submittedName>
        <fullName evidence="1">Uncharacterized protein</fullName>
    </submittedName>
</protein>
<keyword evidence="2" id="KW-1185">Reference proteome</keyword>
<reference evidence="1 2" key="1">
    <citation type="submission" date="2019-03" db="EMBL/GenBank/DDBJ databases">
        <title>Genomic Encyclopedia of Type Strains, Phase IV (KMG-IV): sequencing the most valuable type-strain genomes for metagenomic binning, comparative biology and taxonomic classification.</title>
        <authorList>
            <person name="Goeker M."/>
        </authorList>
    </citation>
    <scope>NUCLEOTIDE SEQUENCE [LARGE SCALE GENOMIC DNA]</scope>
    <source>
        <strain evidence="1 2">DSM 15969</strain>
    </source>
</reference>
<comment type="caution">
    <text evidence="1">The sequence shown here is derived from an EMBL/GenBank/DDBJ whole genome shotgun (WGS) entry which is preliminary data.</text>
</comment>
<dbReference type="Proteomes" id="UP000295063">
    <property type="component" value="Unassembled WGS sequence"/>
</dbReference>
<dbReference type="EMBL" id="SLUI01000001">
    <property type="protein sequence ID" value="TCL39948.1"/>
    <property type="molecule type" value="Genomic_DNA"/>
</dbReference>
<name>A0A4R1Q383_9FIRM</name>
<evidence type="ECO:0000313" key="1">
    <source>
        <dbReference type="EMBL" id="TCL39948.1"/>
    </source>
</evidence>
<sequence>MNYGLQVFNNDGIIQIDGLYKNLQLISVGTTTSGGAVTVGPDEVIAIRAAPGSWANVYTYNSAYLAGTPIATSTATEYRFIGNGTIYYYVFGYPSTDNGLFTVYDPSGVPVFSAGKGYMNVVLANSGYDSLSTTHYGEDYNGRGIASHSIPPEKTYAILPGVCTSYVMPHYAGDTVYIQVFSFSAGTINSYYTRITSYHAYIAQYKHAFYNYLILDVTGL</sequence>
<proteinExistence type="predicted"/>
<evidence type="ECO:0000313" key="2">
    <source>
        <dbReference type="Proteomes" id="UP000295063"/>
    </source>
</evidence>
<organism evidence="1 2">
    <name type="scientific">Anaerospora hongkongensis</name>
    <dbReference type="NCBI Taxonomy" id="244830"/>
    <lineage>
        <taxon>Bacteria</taxon>
        <taxon>Bacillati</taxon>
        <taxon>Bacillota</taxon>
        <taxon>Negativicutes</taxon>
        <taxon>Selenomonadales</taxon>
        <taxon>Sporomusaceae</taxon>
        <taxon>Anaerospora</taxon>
    </lineage>
</organism>
<dbReference type="AlphaFoldDB" id="A0A4R1Q383"/>